<name>A0ABS6EIE1_9CLOT</name>
<dbReference type="Pfam" id="PF09388">
    <property type="entry name" value="SpoOE-like"/>
    <property type="match status" value="1"/>
</dbReference>
<dbReference type="RefSeq" id="WP_216439497.1">
    <property type="nucleotide sequence ID" value="NZ_JAHLQF010000002.1"/>
</dbReference>
<dbReference type="InterPro" id="IPR018540">
    <property type="entry name" value="Spo0E-like"/>
</dbReference>
<reference evidence="1 2" key="1">
    <citation type="submission" date="2021-06" db="EMBL/GenBank/DDBJ databases">
        <authorList>
            <person name="Sun Q."/>
            <person name="Li D."/>
        </authorList>
    </citation>
    <scope>NUCLEOTIDE SEQUENCE [LARGE SCALE GENOMIC DNA]</scope>
    <source>
        <strain evidence="1 2">MSJ-11</strain>
    </source>
</reference>
<protein>
    <submittedName>
        <fullName evidence="1">Aspartyl-phosphate phosphatase Spo0E family protein</fullName>
    </submittedName>
</protein>
<proteinExistence type="predicted"/>
<gene>
    <name evidence="1" type="ORF">KQI86_11610</name>
</gene>
<evidence type="ECO:0000313" key="2">
    <source>
        <dbReference type="Proteomes" id="UP000726170"/>
    </source>
</evidence>
<sequence length="56" mass="6689">MEVKKLMKKIDALRKYMYELIEEKSDLVDPEVVAASQMLDSALYEYYKVLEKKKDK</sequence>
<accession>A0ABS6EIE1</accession>
<dbReference type="EMBL" id="JAHLQF010000002">
    <property type="protein sequence ID" value="MBU5484982.1"/>
    <property type="molecule type" value="Genomic_DNA"/>
</dbReference>
<evidence type="ECO:0000313" key="1">
    <source>
        <dbReference type="EMBL" id="MBU5484982.1"/>
    </source>
</evidence>
<organism evidence="1 2">
    <name type="scientific">Clostridium mobile</name>
    <dbReference type="NCBI Taxonomy" id="2841512"/>
    <lineage>
        <taxon>Bacteria</taxon>
        <taxon>Bacillati</taxon>
        <taxon>Bacillota</taxon>
        <taxon>Clostridia</taxon>
        <taxon>Eubacteriales</taxon>
        <taxon>Clostridiaceae</taxon>
        <taxon>Clostridium</taxon>
    </lineage>
</organism>
<dbReference type="Proteomes" id="UP000726170">
    <property type="component" value="Unassembled WGS sequence"/>
</dbReference>
<comment type="caution">
    <text evidence="1">The sequence shown here is derived from an EMBL/GenBank/DDBJ whole genome shotgun (WGS) entry which is preliminary data.</text>
</comment>
<keyword evidence="2" id="KW-1185">Reference proteome</keyword>